<proteinExistence type="inferred from homology"/>
<reference evidence="13" key="2">
    <citation type="submission" date="2023-06" db="EMBL/GenBank/DDBJ databases">
        <authorList>
            <consortium name="Lawrence Berkeley National Laboratory"/>
            <person name="Haridas S."/>
            <person name="Hensen N."/>
            <person name="Bonometti L."/>
            <person name="Westerberg I."/>
            <person name="Brannstrom I.O."/>
            <person name="Guillou S."/>
            <person name="Cros-Aarteil S."/>
            <person name="Calhoun S."/>
            <person name="Kuo A."/>
            <person name="Mondo S."/>
            <person name="Pangilinan J."/>
            <person name="Riley R."/>
            <person name="Labutti K."/>
            <person name="Andreopoulos B."/>
            <person name="Lipzen A."/>
            <person name="Chen C."/>
            <person name="Yanf M."/>
            <person name="Daum C."/>
            <person name="Ng V."/>
            <person name="Clum A."/>
            <person name="Steindorff A."/>
            <person name="Ohm R."/>
            <person name="Martin F."/>
            <person name="Silar P."/>
            <person name="Natvig D."/>
            <person name="Lalanne C."/>
            <person name="Gautier V."/>
            <person name="Ament-Velasquez S.L."/>
            <person name="Kruys A."/>
            <person name="Hutchinson M.I."/>
            <person name="Powell A.J."/>
            <person name="Barry K."/>
            <person name="Miller A.N."/>
            <person name="Grigoriev I.V."/>
            <person name="Debuchy R."/>
            <person name="Gladieux P."/>
            <person name="Thoren M.H."/>
            <person name="Johannesson H."/>
        </authorList>
    </citation>
    <scope>NUCLEOTIDE SEQUENCE</scope>
    <source>
        <strain evidence="13">CBS 118394</strain>
    </source>
</reference>
<protein>
    <recommendedName>
        <fullName evidence="4">homogentisate 1,2-dioxygenase</fullName>
        <ecNumber evidence="4">1.13.11.5</ecNumber>
    </recommendedName>
</protein>
<evidence type="ECO:0000256" key="5">
    <source>
        <dbReference type="ARBA" id="ARBA00022723"/>
    </source>
</evidence>
<dbReference type="GO" id="GO:0006559">
    <property type="term" value="P:L-phenylalanine catabolic process"/>
    <property type="evidence" value="ECO:0007669"/>
    <property type="project" value="InterPro"/>
</dbReference>
<feature type="domain" description="Homogentisate 1,2-dioxygenase N-terminal" evidence="12">
    <location>
        <begin position="20"/>
        <end position="324"/>
    </location>
</feature>
<dbReference type="EMBL" id="JAUEDM010000001">
    <property type="protein sequence ID" value="KAK3331171.1"/>
    <property type="molecule type" value="Genomic_DNA"/>
</dbReference>
<reference evidence="13" key="1">
    <citation type="journal article" date="2023" name="Mol. Phylogenet. Evol.">
        <title>Genome-scale phylogeny and comparative genomics of the fungal order Sordariales.</title>
        <authorList>
            <person name="Hensen N."/>
            <person name="Bonometti L."/>
            <person name="Westerberg I."/>
            <person name="Brannstrom I.O."/>
            <person name="Guillou S."/>
            <person name="Cros-Aarteil S."/>
            <person name="Calhoun S."/>
            <person name="Haridas S."/>
            <person name="Kuo A."/>
            <person name="Mondo S."/>
            <person name="Pangilinan J."/>
            <person name="Riley R."/>
            <person name="LaButti K."/>
            <person name="Andreopoulos B."/>
            <person name="Lipzen A."/>
            <person name="Chen C."/>
            <person name="Yan M."/>
            <person name="Daum C."/>
            <person name="Ng V."/>
            <person name="Clum A."/>
            <person name="Steindorff A."/>
            <person name="Ohm R.A."/>
            <person name="Martin F."/>
            <person name="Silar P."/>
            <person name="Natvig D.O."/>
            <person name="Lalanne C."/>
            <person name="Gautier V."/>
            <person name="Ament-Velasquez S.L."/>
            <person name="Kruys A."/>
            <person name="Hutchinson M.I."/>
            <person name="Powell A.J."/>
            <person name="Barry K."/>
            <person name="Miller A.N."/>
            <person name="Grigoriev I.V."/>
            <person name="Debuchy R."/>
            <person name="Gladieux P."/>
            <person name="Hiltunen Thoren M."/>
            <person name="Johannesson H."/>
        </authorList>
    </citation>
    <scope>NUCLEOTIDE SEQUENCE</scope>
    <source>
        <strain evidence="13">CBS 118394</strain>
    </source>
</reference>
<comment type="pathway">
    <text evidence="2">Amino-acid degradation; L-phenylalanine degradation; acetoacetate and fumarate from L-phenylalanine: step 4/6.</text>
</comment>
<comment type="caution">
    <text evidence="13">The sequence shown here is derived from an EMBL/GenBank/DDBJ whole genome shotgun (WGS) entry which is preliminary data.</text>
</comment>
<comment type="similarity">
    <text evidence="3">Belongs to the homogentisate dioxygenase family.</text>
</comment>
<dbReference type="Pfam" id="PF20510">
    <property type="entry name" value="HgmA_N"/>
    <property type="match status" value="1"/>
</dbReference>
<evidence type="ECO:0000256" key="4">
    <source>
        <dbReference type="ARBA" id="ARBA00013127"/>
    </source>
</evidence>
<dbReference type="PANTHER" id="PTHR11056:SF0">
    <property type="entry name" value="HOMOGENTISATE 1,2-DIOXYGENASE"/>
    <property type="match status" value="1"/>
</dbReference>
<evidence type="ECO:0000256" key="8">
    <source>
        <dbReference type="ARBA" id="ARBA00023004"/>
    </source>
</evidence>
<dbReference type="EC" id="1.13.11.5" evidence="4"/>
<name>A0AAE0MG00_9PEZI</name>
<feature type="binding site" evidence="9">
    <location>
        <position position="394"/>
    </location>
    <ligand>
        <name>homogentisate</name>
        <dbReference type="ChEBI" id="CHEBI:16169"/>
    </ligand>
</feature>
<dbReference type="Pfam" id="PF04209">
    <property type="entry name" value="HgmA_C"/>
    <property type="match status" value="1"/>
</dbReference>
<dbReference type="InterPro" id="IPR046452">
    <property type="entry name" value="HgmA_N"/>
</dbReference>
<keyword evidence="14" id="KW-1185">Reference proteome</keyword>
<evidence type="ECO:0000259" key="11">
    <source>
        <dbReference type="Pfam" id="PF04209"/>
    </source>
</evidence>
<dbReference type="PANTHER" id="PTHR11056">
    <property type="entry name" value="HOMOGENTISATE 1,2-DIOXYGENASE"/>
    <property type="match status" value="1"/>
</dbReference>
<dbReference type="GO" id="GO:0046872">
    <property type="term" value="F:metal ion binding"/>
    <property type="evidence" value="ECO:0007669"/>
    <property type="project" value="UniProtKB-KW"/>
</dbReference>
<dbReference type="GO" id="GO:0005737">
    <property type="term" value="C:cytoplasm"/>
    <property type="evidence" value="ECO:0007669"/>
    <property type="project" value="TreeGrafter"/>
</dbReference>
<feature type="binding site" evidence="9">
    <location>
        <position position="379"/>
    </location>
    <ligand>
        <name>Fe cation</name>
        <dbReference type="ChEBI" id="CHEBI:24875"/>
    </ligand>
</feature>
<evidence type="ECO:0000313" key="14">
    <source>
        <dbReference type="Proteomes" id="UP001283341"/>
    </source>
</evidence>
<dbReference type="GO" id="GO:0004411">
    <property type="term" value="F:homogentisate 1,2-dioxygenase activity"/>
    <property type="evidence" value="ECO:0007669"/>
    <property type="project" value="UniProtKB-EC"/>
</dbReference>
<dbReference type="GO" id="GO:0006570">
    <property type="term" value="P:tyrosine metabolic process"/>
    <property type="evidence" value="ECO:0007669"/>
    <property type="project" value="InterPro"/>
</dbReference>
<organism evidence="13 14">
    <name type="scientific">Apodospora peruviana</name>
    <dbReference type="NCBI Taxonomy" id="516989"/>
    <lineage>
        <taxon>Eukaryota</taxon>
        <taxon>Fungi</taxon>
        <taxon>Dikarya</taxon>
        <taxon>Ascomycota</taxon>
        <taxon>Pezizomycotina</taxon>
        <taxon>Sordariomycetes</taxon>
        <taxon>Sordariomycetidae</taxon>
        <taxon>Sordariales</taxon>
        <taxon>Lasiosphaeriaceae</taxon>
        <taxon>Apodospora</taxon>
    </lineage>
</organism>
<dbReference type="AlphaFoldDB" id="A0AAE0MG00"/>
<dbReference type="InterPro" id="IPR005708">
    <property type="entry name" value="Homogentis_dOase"/>
</dbReference>
<evidence type="ECO:0000256" key="3">
    <source>
        <dbReference type="ARBA" id="ARBA00007757"/>
    </source>
</evidence>
<evidence type="ECO:0000256" key="1">
    <source>
        <dbReference type="ARBA" id="ARBA00001962"/>
    </source>
</evidence>
<feature type="binding site" evidence="9">
    <location>
        <position position="415"/>
    </location>
    <ligand>
        <name>Fe cation</name>
        <dbReference type="ChEBI" id="CHEBI:24875"/>
    </ligand>
</feature>
<dbReference type="InterPro" id="IPR011051">
    <property type="entry name" value="RmlC_Cupin_sf"/>
</dbReference>
<dbReference type="InterPro" id="IPR046451">
    <property type="entry name" value="HgmA_C"/>
</dbReference>
<keyword evidence="7" id="KW-0560">Oxidoreductase</keyword>
<dbReference type="Gene3D" id="2.60.120.10">
    <property type="entry name" value="Jelly Rolls"/>
    <property type="match status" value="1"/>
</dbReference>
<keyword evidence="8 9" id="KW-0408">Iron</keyword>
<keyword evidence="6" id="KW-0223">Dioxygenase</keyword>
<feature type="region of interest" description="Disordered" evidence="10">
    <location>
        <begin position="496"/>
        <end position="540"/>
    </location>
</feature>
<evidence type="ECO:0000256" key="2">
    <source>
        <dbReference type="ARBA" id="ARBA00004704"/>
    </source>
</evidence>
<sequence>MRHSPPTGFIQDASEDDPYKYQLGFGNHHVTEAIAGALPPNGTNLPKKTRYGLFAEHLNGTSFISSRETVSNVWMYRKRPAAAHKPVGPVQTSHQIEACFLPTNSNVSFTPLGYTCGPLSTNTPEKTTPTPSESGRTSNITFIQGLKTIGGHGDSTLKEGLAVHQYAFNTDMHRQALVNHDGDFLMVPQRGMLDIKTELGILRVKPGMIIVVPAGIRFSVSIVHDSILPAAEIEPGAVGYVLEIFGTHYTLPDLGVLGANGLAHIRDFEYPVATFDTNGSSQANDMEWEITIKLAGKLSSYNQPHTPFDVVAWHGRYAPFRYDMARFGHLTANVDQLDPTAYCVLTAPSKWPGVSLVDFCVFGEKWAVAQNTVRIPYYHRTMATELGGVIKGEYKGSVRPLEAGGLCFEQGYMPHGESYEAYVRDSKTEHEPLKVGKDYLGFMFHVSSHIALTKWAMEEHPDIRPERAGLWDPFQSHLLDHIDVINESLANAGLAGLDTPRSDQNKPLTPPATPNCVMVPDSDRRGRVPTVDVQMDGTEP</sequence>
<evidence type="ECO:0000256" key="10">
    <source>
        <dbReference type="SAM" id="MobiDB-lite"/>
    </source>
</evidence>
<feature type="domain" description="Homogentisate 1,2-dioxygenase C-terminal" evidence="11">
    <location>
        <begin position="332"/>
        <end position="477"/>
    </location>
</feature>
<evidence type="ECO:0000256" key="9">
    <source>
        <dbReference type="PIRSR" id="PIRSR605708-2"/>
    </source>
</evidence>
<feature type="binding site" evidence="9">
    <location>
        <position position="415"/>
    </location>
    <ligand>
        <name>homogentisate</name>
        <dbReference type="ChEBI" id="CHEBI:16169"/>
    </ligand>
</feature>
<keyword evidence="5 9" id="KW-0479">Metal-binding</keyword>
<dbReference type="Proteomes" id="UP001283341">
    <property type="component" value="Unassembled WGS sequence"/>
</dbReference>
<dbReference type="InterPro" id="IPR014710">
    <property type="entry name" value="RmlC-like_jellyroll"/>
</dbReference>
<evidence type="ECO:0000256" key="7">
    <source>
        <dbReference type="ARBA" id="ARBA00023002"/>
    </source>
</evidence>
<dbReference type="SUPFAM" id="SSF51182">
    <property type="entry name" value="RmlC-like cupins"/>
    <property type="match status" value="1"/>
</dbReference>
<evidence type="ECO:0000313" key="13">
    <source>
        <dbReference type="EMBL" id="KAK3331171.1"/>
    </source>
</evidence>
<feature type="binding site" evidence="9">
    <location>
        <position position="385"/>
    </location>
    <ligand>
        <name>Fe cation</name>
        <dbReference type="ChEBI" id="CHEBI:24875"/>
    </ligand>
</feature>
<accession>A0AAE0MG00</accession>
<comment type="cofactor">
    <cofactor evidence="1 9">
        <name>Fe cation</name>
        <dbReference type="ChEBI" id="CHEBI:24875"/>
    </cofactor>
</comment>
<gene>
    <name evidence="13" type="ORF">B0H66DRAFT_546021</name>
</gene>
<evidence type="ECO:0000256" key="6">
    <source>
        <dbReference type="ARBA" id="ARBA00022964"/>
    </source>
</evidence>
<evidence type="ECO:0000259" key="12">
    <source>
        <dbReference type="Pfam" id="PF20510"/>
    </source>
</evidence>